<dbReference type="EMBL" id="QXQA01000001">
    <property type="protein sequence ID" value="RIX60137.1"/>
    <property type="molecule type" value="Genomic_DNA"/>
</dbReference>
<dbReference type="Proteomes" id="UP000266482">
    <property type="component" value="Unassembled WGS sequence"/>
</dbReference>
<evidence type="ECO:0000313" key="1">
    <source>
        <dbReference type="EMBL" id="RIX60137.1"/>
    </source>
</evidence>
<dbReference type="OrthoDB" id="2888644at2"/>
<dbReference type="AlphaFoldDB" id="A0A3A1VI14"/>
<name>A0A3A1VI14_9BACL</name>
<comment type="caution">
    <text evidence="1">The sequence shown here is derived from an EMBL/GenBank/DDBJ whole genome shotgun (WGS) entry which is preliminary data.</text>
</comment>
<evidence type="ECO:0000313" key="2">
    <source>
        <dbReference type="Proteomes" id="UP000266482"/>
    </source>
</evidence>
<gene>
    <name evidence="1" type="ORF">D3P08_00685</name>
</gene>
<dbReference type="RefSeq" id="WP_119597512.1">
    <property type="nucleotide sequence ID" value="NZ_QXQA01000001.1"/>
</dbReference>
<proteinExistence type="predicted"/>
<organism evidence="1 2">
    <name type="scientific">Paenibacillus nanensis</name>
    <dbReference type="NCBI Taxonomy" id="393251"/>
    <lineage>
        <taxon>Bacteria</taxon>
        <taxon>Bacillati</taxon>
        <taxon>Bacillota</taxon>
        <taxon>Bacilli</taxon>
        <taxon>Bacillales</taxon>
        <taxon>Paenibacillaceae</taxon>
        <taxon>Paenibacillus</taxon>
    </lineage>
</organism>
<sequence length="114" mass="12964">MACEYNIDICFARPGLDLGEPALLGREAGELLKSLLPGAILYMEEVEEEGHEVVIARLNGLAAWASEEQFLDWLDRRLPESWWMWIAGIKAEVILKEDAGPCRLRKRGIQRERA</sequence>
<keyword evidence="2" id="KW-1185">Reference proteome</keyword>
<protein>
    <submittedName>
        <fullName evidence="1">Uncharacterized protein</fullName>
    </submittedName>
</protein>
<reference evidence="1 2" key="1">
    <citation type="submission" date="2018-09" db="EMBL/GenBank/DDBJ databases">
        <title>Paenibacillus aracenensis nov. sp. isolated from a cave in southern Spain.</title>
        <authorList>
            <person name="Jurado V."/>
            <person name="Gutierrez-Patricio S."/>
            <person name="Gonzalez-Pimentel J.L."/>
            <person name="Miller A.Z."/>
            <person name="Laiz L."/>
            <person name="Saiz-Jimenez C."/>
        </authorList>
    </citation>
    <scope>NUCLEOTIDE SEQUENCE [LARGE SCALE GENOMIC DNA]</scope>
    <source>
        <strain evidence="1 2">DSM 22867</strain>
    </source>
</reference>
<accession>A0A3A1VI14</accession>